<reference evidence="6" key="1">
    <citation type="submission" date="2019-10" db="EMBL/GenBank/DDBJ databases">
        <title>Corvus moneduloides (New Caledonian crow) genome, bCorMon1, primary haplotype.</title>
        <authorList>
            <person name="Rutz C."/>
            <person name="Fungtammasan C."/>
            <person name="Mountcastle J."/>
            <person name="Formenti G."/>
            <person name="Chow W."/>
            <person name="Howe K."/>
            <person name="Steele M.P."/>
            <person name="Fernandes J."/>
            <person name="Gilbert M.T.P."/>
            <person name="Fedrigo O."/>
            <person name="Jarvis E.D."/>
            <person name="Gemmell N."/>
        </authorList>
    </citation>
    <scope>NUCLEOTIDE SEQUENCE [LARGE SCALE GENOMIC DNA]</scope>
</reference>
<reference evidence="5" key="2">
    <citation type="submission" date="2025-08" db="UniProtKB">
        <authorList>
            <consortium name="Ensembl"/>
        </authorList>
    </citation>
    <scope>IDENTIFICATION</scope>
</reference>
<keyword evidence="6" id="KW-1185">Reference proteome</keyword>
<sequence length="539" mass="59043">MPCHINMNQTMVKHLTPCHVMPCHQEPRHTVRSRATHPIPYSAMQCHSMPHSAVPCRTVPCRVIPFRAVRCSAAGRGLGQVLLPPLLPPLKPRPVRAPAQQSRQRRRAQDLPPAQTEKKGKLAEVRSETSWGGSEGPPRPPAAPRPPLSPSRVSPFPRPALSAPFIYGSRRGMGEASDTDSGIMLHSGPDSPVSPPKERVQAGRRQQQALEARLDGCVQELRRLCLREAELTGTLPREYPLKAGEKPPKVRRRIGAAFKLDEIVVLRGVDPLERERALQLQIAEASRRLCHEENIDRRVRKRRQTAALREEQKLRDLEQVLIQRRLLAGQRDTSTAEELSASDESSMSDAGLLEEGEGAVGSRGDTRVPLVCSLHSNPSCVPSIPTLPVSSPSQPTQVPSIPLHCHVFPLCHSCVSLPTPHMSPLCHSPVCPFHPNPPHVPSMPTIHLFPPSQPSLCVPSIPTLHLSYRGHTATRTCHPTEVPISKGPRRGGGGVRASDGPPPLPGRRPAWTDPMRGPKMPVWTLRMGKPRAPSAILGP</sequence>
<dbReference type="Proteomes" id="UP000694553">
    <property type="component" value="Unassembled WGS sequence"/>
</dbReference>
<evidence type="ECO:0000256" key="3">
    <source>
        <dbReference type="ARBA" id="ARBA00023054"/>
    </source>
</evidence>
<proteinExistence type="predicted"/>
<keyword evidence="2" id="KW-0963">Cytoplasm</keyword>
<evidence type="ECO:0000313" key="5">
    <source>
        <dbReference type="Ensembl" id="ENSCMUP00000032694.1"/>
    </source>
</evidence>
<name>A0A8U7NBJ5_CORMO</name>
<dbReference type="PANTHER" id="PTHR16093">
    <property type="entry name" value="COILED-COIL DOMAIN-CONTAINING PROTEIN 120 FAMILY MEMBER"/>
    <property type="match status" value="1"/>
</dbReference>
<dbReference type="Pfam" id="PF11819">
    <property type="entry name" value="CUPID"/>
    <property type="match status" value="1"/>
</dbReference>
<feature type="compositionally biased region" description="Basic and acidic residues" evidence="4">
    <location>
        <begin position="116"/>
        <end position="127"/>
    </location>
</feature>
<feature type="compositionally biased region" description="Polar residues" evidence="4">
    <location>
        <begin position="332"/>
        <end position="348"/>
    </location>
</feature>
<dbReference type="GO" id="GO:0034334">
    <property type="term" value="P:adherens junction maintenance"/>
    <property type="evidence" value="ECO:0007669"/>
    <property type="project" value="TreeGrafter"/>
</dbReference>
<comment type="subcellular location">
    <subcellularLocation>
        <location evidence="1">Cytoplasm</location>
    </subcellularLocation>
</comment>
<evidence type="ECO:0000313" key="6">
    <source>
        <dbReference type="Proteomes" id="UP000694553"/>
    </source>
</evidence>
<dbReference type="Ensembl" id="ENSCMUT00000033903.1">
    <property type="protein sequence ID" value="ENSCMUP00000032694.1"/>
    <property type="gene ID" value="ENSCMUG00000017649.1"/>
</dbReference>
<dbReference type="InterPro" id="IPR043447">
    <property type="entry name" value="CCDC120/INAVA"/>
</dbReference>
<dbReference type="AlphaFoldDB" id="A0A8U7NBJ5"/>
<feature type="compositionally biased region" description="Pro residues" evidence="4">
    <location>
        <begin position="137"/>
        <end position="149"/>
    </location>
</feature>
<protein>
    <submittedName>
        <fullName evidence="5">Innate immunity activator</fullName>
    </submittedName>
</protein>
<keyword evidence="3" id="KW-0175">Coiled coil</keyword>
<evidence type="ECO:0000256" key="1">
    <source>
        <dbReference type="ARBA" id="ARBA00004496"/>
    </source>
</evidence>
<evidence type="ECO:0000256" key="2">
    <source>
        <dbReference type="ARBA" id="ARBA00022490"/>
    </source>
</evidence>
<reference evidence="5" key="3">
    <citation type="submission" date="2025-09" db="UniProtKB">
        <authorList>
            <consortium name="Ensembl"/>
        </authorList>
    </citation>
    <scope>IDENTIFICATION</scope>
</reference>
<feature type="region of interest" description="Disordered" evidence="4">
    <location>
        <begin position="477"/>
        <end position="539"/>
    </location>
</feature>
<accession>A0A8U7NBJ5</accession>
<dbReference type="GO" id="GO:0031398">
    <property type="term" value="P:positive regulation of protein ubiquitination"/>
    <property type="evidence" value="ECO:0007669"/>
    <property type="project" value="TreeGrafter"/>
</dbReference>
<gene>
    <name evidence="5" type="primary">INAVA</name>
</gene>
<feature type="region of interest" description="Disordered" evidence="4">
    <location>
        <begin position="332"/>
        <end position="351"/>
    </location>
</feature>
<organism evidence="5 6">
    <name type="scientific">Corvus moneduloides</name>
    <name type="common">New Caledonian crow</name>
    <dbReference type="NCBI Taxonomy" id="1196302"/>
    <lineage>
        <taxon>Eukaryota</taxon>
        <taxon>Metazoa</taxon>
        <taxon>Chordata</taxon>
        <taxon>Craniata</taxon>
        <taxon>Vertebrata</taxon>
        <taxon>Euteleostomi</taxon>
        <taxon>Archelosauria</taxon>
        <taxon>Archosauria</taxon>
        <taxon>Dinosauria</taxon>
        <taxon>Saurischia</taxon>
        <taxon>Theropoda</taxon>
        <taxon>Coelurosauria</taxon>
        <taxon>Aves</taxon>
        <taxon>Neognathae</taxon>
        <taxon>Neoaves</taxon>
        <taxon>Telluraves</taxon>
        <taxon>Australaves</taxon>
        <taxon>Passeriformes</taxon>
        <taxon>Corvoidea</taxon>
        <taxon>Corvidae</taxon>
        <taxon>Corvus</taxon>
    </lineage>
</organism>
<dbReference type="InterPro" id="IPR021774">
    <property type="entry name" value="CUPID"/>
</dbReference>
<evidence type="ECO:0000256" key="4">
    <source>
        <dbReference type="SAM" id="MobiDB-lite"/>
    </source>
</evidence>
<feature type="region of interest" description="Disordered" evidence="4">
    <location>
        <begin position="83"/>
        <end position="157"/>
    </location>
</feature>
<dbReference type="GO" id="GO:0005737">
    <property type="term" value="C:cytoplasm"/>
    <property type="evidence" value="ECO:0007669"/>
    <property type="project" value="UniProtKB-SubCell"/>
</dbReference>
<dbReference type="PANTHER" id="PTHR16093:SF4">
    <property type="entry name" value="INNATE IMMUNITY ACTIVATOR PROTEIN"/>
    <property type="match status" value="1"/>
</dbReference>